<dbReference type="GO" id="GO:0003723">
    <property type="term" value="F:RNA binding"/>
    <property type="evidence" value="ECO:0007669"/>
    <property type="project" value="UniProtKB-UniRule"/>
</dbReference>
<dbReference type="HOGENOM" id="CLU_018999_0_0_1"/>
<dbReference type="PANTHER" id="PTHR34427">
    <property type="entry name" value="DUF4283 DOMAIN PROTEIN"/>
    <property type="match status" value="1"/>
</dbReference>
<evidence type="ECO:0000313" key="4">
    <source>
        <dbReference type="EMBL" id="KEH15404.1"/>
    </source>
</evidence>
<dbReference type="PANTHER" id="PTHR34427:SF5">
    <property type="entry name" value="DUF4283 DOMAIN-CONTAINING PROTEIN"/>
    <property type="match status" value="1"/>
</dbReference>
<name>A0A072TD01_MEDTR</name>
<reference evidence="4 6" key="2">
    <citation type="journal article" date="2014" name="BMC Genomics">
        <title>An improved genome release (version Mt4.0) for the model legume Medicago truncatula.</title>
        <authorList>
            <person name="Tang H."/>
            <person name="Krishnakumar V."/>
            <person name="Bidwell S."/>
            <person name="Rosen B."/>
            <person name="Chan A."/>
            <person name="Zhou S."/>
            <person name="Gentzbittel L."/>
            <person name="Childs K.L."/>
            <person name="Yandell M."/>
            <person name="Gundlach H."/>
            <person name="Mayer K.F."/>
            <person name="Schwartz D.C."/>
            <person name="Town C.D."/>
        </authorList>
    </citation>
    <scope>GENOME REANNOTATION</scope>
    <source>
        <strain evidence="4">A17</strain>
        <strain evidence="5 6">cv. Jemalong A17</strain>
    </source>
</reference>
<dbReference type="CDD" id="cd00590">
    <property type="entry name" value="RRM_SF"/>
    <property type="match status" value="1"/>
</dbReference>
<dbReference type="AlphaFoldDB" id="A0A072TD01"/>
<feature type="compositionally biased region" description="Polar residues" evidence="2">
    <location>
        <begin position="561"/>
        <end position="571"/>
    </location>
</feature>
<gene>
    <name evidence="4" type="ORF">MTR_1148s0010</name>
</gene>
<dbReference type="SUPFAM" id="SSF54928">
    <property type="entry name" value="RNA-binding domain, RBD"/>
    <property type="match status" value="1"/>
</dbReference>
<keyword evidence="6" id="KW-1185">Reference proteome</keyword>
<dbReference type="EMBL" id="KL403872">
    <property type="protein sequence ID" value="KEH15404.1"/>
    <property type="molecule type" value="Genomic_DNA"/>
</dbReference>
<dbReference type="PROSITE" id="PS50102">
    <property type="entry name" value="RRM"/>
    <property type="match status" value="1"/>
</dbReference>
<feature type="domain" description="RRM" evidence="3">
    <location>
        <begin position="13"/>
        <end position="90"/>
    </location>
</feature>
<evidence type="ECO:0000313" key="5">
    <source>
        <dbReference type="EnsemblPlants" id="KEH15404"/>
    </source>
</evidence>
<feature type="compositionally biased region" description="Low complexity" evidence="2">
    <location>
        <begin position="572"/>
        <end position="583"/>
    </location>
</feature>
<evidence type="ECO:0000256" key="2">
    <source>
        <dbReference type="SAM" id="MobiDB-lite"/>
    </source>
</evidence>
<sequence length="604" mass="67325">MEQPDVSQLKRFVTFYFTNFPPQLSNFYLRKGFEVCGILEEVVVQSRRNVNEEIYGFVRFSKVRDVGKLLNVVNAIYFGNFHVRASIARFDRSVVVRGNRGKEDEDVVNSAIRGYVTGTKQVVTGGNVESLGAQGVGSNVDDLQWAWSGALANVVNGEAITVVQNRVEDAGFADLDIIPLVADRVFLRSKSDKETFTMLGEAKYFFDHFFKNIVRWEKAVVPSRRGAWLRLYGIPLHAWNENLFKLCVMECGSFLHTDDMSLDKGRFDYASVLISTPSLNIVSRVEGLSIDGQMVDIKIIEEWGLNIGEDACLFEDEEERQSQSDNEEVQGIPEVCNNADIIVDKIVKDLEEDNMKSALNARDVVGEDDDEDIAVTKALSDLGAYNLADVDVALVATQCTLPSVVLRLEHGEVEANQSSGELLQVKGVSKLVEHEKVACIEDVEQGKNTMSSKEGNGLVSSVSGPPFAGKPVMLGPWSTEWLKDHHGDAGVLFTAKRKFVKAGKRKVKNVLERNVGSKRRKTGGELRNLVYTLKKVAQLSSKDRRAVLKTLQKRARKRRVLSNSKNVNEEASQVSSDTGSSSASVNKEWNHWVVLHGRRVFPFQ</sequence>
<protein>
    <submittedName>
        <fullName evidence="4">DUF4283 domain protein</fullName>
    </submittedName>
</protein>
<dbReference type="Proteomes" id="UP000002051">
    <property type="component" value="Unassembled WGS sequence"/>
</dbReference>
<reference evidence="4 6" key="1">
    <citation type="journal article" date="2011" name="Nature">
        <title>The Medicago genome provides insight into the evolution of rhizobial symbioses.</title>
        <authorList>
            <person name="Young N.D."/>
            <person name="Debelle F."/>
            <person name="Oldroyd G.E."/>
            <person name="Geurts R."/>
            <person name="Cannon S.B."/>
            <person name="Udvardi M.K."/>
            <person name="Benedito V.A."/>
            <person name="Mayer K.F."/>
            <person name="Gouzy J."/>
            <person name="Schoof H."/>
            <person name="Van de Peer Y."/>
            <person name="Proost S."/>
            <person name="Cook D.R."/>
            <person name="Meyers B.C."/>
            <person name="Spannagl M."/>
            <person name="Cheung F."/>
            <person name="De Mita S."/>
            <person name="Krishnakumar V."/>
            <person name="Gundlach H."/>
            <person name="Zhou S."/>
            <person name="Mudge J."/>
            <person name="Bharti A.K."/>
            <person name="Murray J.D."/>
            <person name="Naoumkina M.A."/>
            <person name="Rosen B."/>
            <person name="Silverstein K.A."/>
            <person name="Tang H."/>
            <person name="Rombauts S."/>
            <person name="Zhao P.X."/>
            <person name="Zhou P."/>
            <person name="Barbe V."/>
            <person name="Bardou P."/>
            <person name="Bechner M."/>
            <person name="Bellec A."/>
            <person name="Berger A."/>
            <person name="Berges H."/>
            <person name="Bidwell S."/>
            <person name="Bisseling T."/>
            <person name="Choisne N."/>
            <person name="Couloux A."/>
            <person name="Denny R."/>
            <person name="Deshpande S."/>
            <person name="Dai X."/>
            <person name="Doyle J.J."/>
            <person name="Dudez A.M."/>
            <person name="Farmer A.D."/>
            <person name="Fouteau S."/>
            <person name="Franken C."/>
            <person name="Gibelin C."/>
            <person name="Gish J."/>
            <person name="Goldstein S."/>
            <person name="Gonzalez A.J."/>
            <person name="Green P.J."/>
            <person name="Hallab A."/>
            <person name="Hartog M."/>
            <person name="Hua A."/>
            <person name="Humphray S.J."/>
            <person name="Jeong D.H."/>
            <person name="Jing Y."/>
            <person name="Jocker A."/>
            <person name="Kenton S.M."/>
            <person name="Kim D.J."/>
            <person name="Klee K."/>
            <person name="Lai H."/>
            <person name="Lang C."/>
            <person name="Lin S."/>
            <person name="Macmil S.L."/>
            <person name="Magdelenat G."/>
            <person name="Matthews L."/>
            <person name="McCorrison J."/>
            <person name="Monaghan E.L."/>
            <person name="Mun J.H."/>
            <person name="Najar F.Z."/>
            <person name="Nicholson C."/>
            <person name="Noirot C."/>
            <person name="O'Bleness M."/>
            <person name="Paule C.R."/>
            <person name="Poulain J."/>
            <person name="Prion F."/>
            <person name="Qin B."/>
            <person name="Qu C."/>
            <person name="Retzel E.F."/>
            <person name="Riddle C."/>
            <person name="Sallet E."/>
            <person name="Samain S."/>
            <person name="Samson N."/>
            <person name="Sanders I."/>
            <person name="Saurat O."/>
            <person name="Scarpelli C."/>
            <person name="Schiex T."/>
            <person name="Segurens B."/>
            <person name="Severin A.J."/>
            <person name="Sherrier D.J."/>
            <person name="Shi R."/>
            <person name="Sims S."/>
            <person name="Singer S.R."/>
            <person name="Sinharoy S."/>
            <person name="Sterck L."/>
            <person name="Viollet A."/>
            <person name="Wang B.B."/>
            <person name="Wang K."/>
            <person name="Wang M."/>
            <person name="Wang X."/>
            <person name="Warfsmann J."/>
            <person name="Weissenbach J."/>
            <person name="White D.D."/>
            <person name="White J.D."/>
            <person name="Wiley G.B."/>
            <person name="Wincker P."/>
            <person name="Xing Y."/>
            <person name="Yang L."/>
            <person name="Yao Z."/>
            <person name="Ying F."/>
            <person name="Zhai J."/>
            <person name="Zhou L."/>
            <person name="Zuber A."/>
            <person name="Denarie J."/>
            <person name="Dixon R.A."/>
            <person name="May G.D."/>
            <person name="Schwartz D.C."/>
            <person name="Rogers J."/>
            <person name="Quetier F."/>
            <person name="Town C.D."/>
            <person name="Roe B.A."/>
        </authorList>
    </citation>
    <scope>NUCLEOTIDE SEQUENCE [LARGE SCALE GENOMIC DNA]</scope>
    <source>
        <strain evidence="4">A17</strain>
        <strain evidence="5 6">cv. Jemalong A17</strain>
    </source>
</reference>
<accession>A0A072TD01</accession>
<dbReference type="EnsemblPlants" id="KEH15404">
    <property type="protein sequence ID" value="KEH15404"/>
    <property type="gene ID" value="MTR_1148s0010"/>
</dbReference>
<keyword evidence="1" id="KW-0694">RNA-binding</keyword>
<organism evidence="4 6">
    <name type="scientific">Medicago truncatula</name>
    <name type="common">Barrel medic</name>
    <name type="synonym">Medicago tribuloides</name>
    <dbReference type="NCBI Taxonomy" id="3880"/>
    <lineage>
        <taxon>Eukaryota</taxon>
        <taxon>Viridiplantae</taxon>
        <taxon>Streptophyta</taxon>
        <taxon>Embryophyta</taxon>
        <taxon>Tracheophyta</taxon>
        <taxon>Spermatophyta</taxon>
        <taxon>Magnoliopsida</taxon>
        <taxon>eudicotyledons</taxon>
        <taxon>Gunneridae</taxon>
        <taxon>Pentapetalae</taxon>
        <taxon>rosids</taxon>
        <taxon>fabids</taxon>
        <taxon>Fabales</taxon>
        <taxon>Fabaceae</taxon>
        <taxon>Papilionoideae</taxon>
        <taxon>50 kb inversion clade</taxon>
        <taxon>NPAAA clade</taxon>
        <taxon>Hologalegina</taxon>
        <taxon>IRL clade</taxon>
        <taxon>Trifolieae</taxon>
        <taxon>Medicago</taxon>
    </lineage>
</organism>
<reference evidence="5" key="3">
    <citation type="submission" date="2015-06" db="UniProtKB">
        <authorList>
            <consortium name="EnsemblPlants"/>
        </authorList>
    </citation>
    <scope>IDENTIFICATION</scope>
    <source>
        <strain evidence="5">cv. Jemalong A17</strain>
    </source>
</reference>
<dbReference type="InterPro" id="IPR035979">
    <property type="entry name" value="RBD_domain_sf"/>
</dbReference>
<feature type="region of interest" description="Disordered" evidence="2">
    <location>
        <begin position="554"/>
        <end position="583"/>
    </location>
</feature>
<evidence type="ECO:0000256" key="1">
    <source>
        <dbReference type="PROSITE-ProRule" id="PRU00176"/>
    </source>
</evidence>
<dbReference type="InterPro" id="IPR000504">
    <property type="entry name" value="RRM_dom"/>
</dbReference>
<dbReference type="InterPro" id="IPR012677">
    <property type="entry name" value="Nucleotide-bd_a/b_plait_sf"/>
</dbReference>
<evidence type="ECO:0000313" key="6">
    <source>
        <dbReference type="Proteomes" id="UP000002051"/>
    </source>
</evidence>
<dbReference type="Gene3D" id="3.30.70.330">
    <property type="match status" value="1"/>
</dbReference>
<evidence type="ECO:0000259" key="3">
    <source>
        <dbReference type="PROSITE" id="PS50102"/>
    </source>
</evidence>
<proteinExistence type="predicted"/>